<name>A0ABS8X158_9GAMM</name>
<keyword evidence="3" id="KW-1185">Reference proteome</keyword>
<comment type="caution">
    <text evidence="2">The sequence shown here is derived from an EMBL/GenBank/DDBJ whole genome shotgun (WGS) entry which is preliminary data.</text>
</comment>
<sequence length="233" mass="26435">MPRPSKSLQKKDGKWIFDGYHFDEDDPANQMAYLFAGQEAQKRAKAIREAAERIQNPEERKQFIEQEIKKRAAEVDEGFQKGLIDIIKGLPTSGKDKSGKEAGKDLAISLMKGLGLNVNPDNVQTHYSSGPPQCFRITWVNRPTEELKDEKSEINQLSKCYANSLSPEAQQDFNAKWDTHRMHATNDGPKIDKTAFELDSAKSWGEFKSKVKQEYEQSETLNPDERDNLSTGL</sequence>
<dbReference type="RefSeq" id="WP_232890798.1">
    <property type="nucleotide sequence ID" value="NZ_JAJSPM010000005.1"/>
</dbReference>
<organism evidence="2 3">
    <name type="scientific">Legionella resiliens</name>
    <dbReference type="NCBI Taxonomy" id="2905958"/>
    <lineage>
        <taxon>Bacteria</taxon>
        <taxon>Pseudomonadati</taxon>
        <taxon>Pseudomonadota</taxon>
        <taxon>Gammaproteobacteria</taxon>
        <taxon>Legionellales</taxon>
        <taxon>Legionellaceae</taxon>
        <taxon>Legionella</taxon>
    </lineage>
</organism>
<evidence type="ECO:0000256" key="1">
    <source>
        <dbReference type="SAM" id="MobiDB-lite"/>
    </source>
</evidence>
<proteinExistence type="predicted"/>
<gene>
    <name evidence="2" type="ORF">LXO92_08795</name>
</gene>
<protein>
    <submittedName>
        <fullName evidence="2">Uncharacterized protein</fullName>
    </submittedName>
</protein>
<reference evidence="2 3" key="1">
    <citation type="journal article" date="2024" name="Pathogens">
        <title>Characterization of a Novel Species of Legionella Isolated from a Healthcare Facility: Legionella resiliens sp. nov.</title>
        <authorList>
            <person name="Cristino S."/>
            <person name="Pascale M.R."/>
            <person name="Marino F."/>
            <person name="Derelitto C."/>
            <person name="Salaris S."/>
            <person name="Orsini M."/>
            <person name="Squarzoni S."/>
            <person name="Grottola A."/>
            <person name="Girolamini L."/>
        </authorList>
    </citation>
    <scope>NUCLEOTIDE SEQUENCE [LARGE SCALE GENOMIC DNA]</scope>
    <source>
        <strain evidence="2 3">8cVS16</strain>
    </source>
</reference>
<accession>A0ABS8X158</accession>
<feature type="compositionally biased region" description="Basic and acidic residues" evidence="1">
    <location>
        <begin position="223"/>
        <end position="233"/>
    </location>
</feature>
<evidence type="ECO:0000313" key="2">
    <source>
        <dbReference type="EMBL" id="MCE3532473.1"/>
    </source>
</evidence>
<dbReference type="EMBL" id="JAJTND010000004">
    <property type="protein sequence ID" value="MCE3532473.1"/>
    <property type="molecule type" value="Genomic_DNA"/>
</dbReference>
<dbReference type="Proteomes" id="UP001320170">
    <property type="component" value="Unassembled WGS sequence"/>
</dbReference>
<evidence type="ECO:0000313" key="3">
    <source>
        <dbReference type="Proteomes" id="UP001320170"/>
    </source>
</evidence>
<feature type="region of interest" description="Disordered" evidence="1">
    <location>
        <begin position="212"/>
        <end position="233"/>
    </location>
</feature>